<proteinExistence type="predicted"/>
<comment type="caution">
    <text evidence="3">The sequence shown here is derived from an EMBL/GenBank/DDBJ whole genome shotgun (WGS) entry which is preliminary data.</text>
</comment>
<dbReference type="EMBL" id="QEWK01000026">
    <property type="protein sequence ID" value="RXX20040.1"/>
    <property type="molecule type" value="Genomic_DNA"/>
</dbReference>
<accession>A0A4Q2FJ22</accession>
<reference evidence="3 4" key="1">
    <citation type="submission" date="2018-05" db="EMBL/GenBank/DDBJ databases">
        <title>Streptococcus from otitis media.</title>
        <authorList>
            <person name="Wayes A.M."/>
            <person name="Jakubovics N.S."/>
        </authorList>
    </citation>
    <scope>NUCLEOTIDE SEQUENCE [LARGE SCALE GENOMIC DNA]</scope>
    <source>
        <strain evidence="3 4">NU39</strain>
    </source>
</reference>
<feature type="non-terminal residue" evidence="3">
    <location>
        <position position="1"/>
    </location>
</feature>
<evidence type="ECO:0000256" key="1">
    <source>
        <dbReference type="ARBA" id="ARBA00004792"/>
    </source>
</evidence>
<organism evidence="3 4">
    <name type="scientific">Streptococcus oralis</name>
    <dbReference type="NCBI Taxonomy" id="1303"/>
    <lineage>
        <taxon>Bacteria</taxon>
        <taxon>Bacillati</taxon>
        <taxon>Bacillota</taxon>
        <taxon>Bacilli</taxon>
        <taxon>Lactobacillales</taxon>
        <taxon>Streptococcaceae</taxon>
        <taxon>Streptococcus</taxon>
    </lineage>
</organism>
<dbReference type="InterPro" id="IPR027443">
    <property type="entry name" value="IPNS-like_sf"/>
</dbReference>
<name>A0A4Q2FJ22_STROR</name>
<protein>
    <recommendedName>
        <fullName evidence="2">Isopenicillin N synthase-like Fe(2+) 2OG dioxygenase domain-containing protein</fullName>
    </recommendedName>
</protein>
<dbReference type="Proteomes" id="UP000289921">
    <property type="component" value="Unassembled WGS sequence"/>
</dbReference>
<dbReference type="Pfam" id="PF03171">
    <property type="entry name" value="2OG-FeII_Oxy"/>
    <property type="match status" value="1"/>
</dbReference>
<dbReference type="AlphaFoldDB" id="A0A4Q2FJ22"/>
<feature type="domain" description="Isopenicillin N synthase-like Fe(2+) 2OG dioxygenase" evidence="2">
    <location>
        <begin position="2"/>
        <end position="74"/>
    </location>
</feature>
<dbReference type="RefSeq" id="WP_206280127.1">
    <property type="nucleotide sequence ID" value="NZ_QEWK01000026.1"/>
</dbReference>
<evidence type="ECO:0000259" key="2">
    <source>
        <dbReference type="Pfam" id="PF03171"/>
    </source>
</evidence>
<sequence length="113" mass="12541">VTVLRSTEPGLIAYIDGQLRSINPLPGHLIINFGSSMEVLSEHLSRKVHANVHGVARPERASPDERYSYVVFLDSDLGGDIYRYGPAGAQKVQTVLEFAEQEVSRTYNDDILL</sequence>
<dbReference type="SUPFAM" id="SSF51197">
    <property type="entry name" value="Clavaminate synthase-like"/>
    <property type="match status" value="1"/>
</dbReference>
<gene>
    <name evidence="3" type="ORF">DF217_10165</name>
</gene>
<evidence type="ECO:0000313" key="3">
    <source>
        <dbReference type="EMBL" id="RXX20040.1"/>
    </source>
</evidence>
<dbReference type="InterPro" id="IPR044861">
    <property type="entry name" value="IPNS-like_FE2OG_OXY"/>
</dbReference>
<dbReference type="Gene3D" id="2.60.120.330">
    <property type="entry name" value="B-lactam Antibiotic, Isopenicillin N Synthase, Chain"/>
    <property type="match status" value="1"/>
</dbReference>
<evidence type="ECO:0000313" key="4">
    <source>
        <dbReference type="Proteomes" id="UP000289921"/>
    </source>
</evidence>
<comment type="pathway">
    <text evidence="1">Antibiotic biosynthesis.</text>
</comment>